<dbReference type="PROSITE" id="PS50021">
    <property type="entry name" value="CH"/>
    <property type="match status" value="1"/>
</dbReference>
<evidence type="ECO:0000259" key="2">
    <source>
        <dbReference type="PROSITE" id="PS50021"/>
    </source>
</evidence>
<feature type="compositionally biased region" description="Polar residues" evidence="1">
    <location>
        <begin position="147"/>
        <end position="162"/>
    </location>
</feature>
<accession>H1V1Y4</accession>
<evidence type="ECO:0000313" key="3">
    <source>
        <dbReference type="EMBL" id="CCF34236.1"/>
    </source>
</evidence>
<dbReference type="Gene3D" id="1.20.5.190">
    <property type="match status" value="1"/>
</dbReference>
<protein>
    <submittedName>
        <fullName evidence="3">Ras GTPase activating protein</fullName>
    </submittedName>
</protein>
<feature type="compositionally biased region" description="Pro residues" evidence="1">
    <location>
        <begin position="103"/>
        <end position="112"/>
    </location>
</feature>
<feature type="compositionally biased region" description="Low complexity" evidence="1">
    <location>
        <begin position="24"/>
        <end position="39"/>
    </location>
</feature>
<dbReference type="Pfam" id="PF00612">
    <property type="entry name" value="IQ"/>
    <property type="match status" value="1"/>
</dbReference>
<dbReference type="GO" id="GO:0005096">
    <property type="term" value="F:GTPase activator activity"/>
    <property type="evidence" value="ECO:0007669"/>
    <property type="project" value="TreeGrafter"/>
</dbReference>
<dbReference type="InterPro" id="IPR001715">
    <property type="entry name" value="CH_dom"/>
</dbReference>
<dbReference type="STRING" id="759273.H1V1Y4"/>
<dbReference type="InterPro" id="IPR000048">
    <property type="entry name" value="IQ_motif_EF-hand-BS"/>
</dbReference>
<feature type="compositionally biased region" description="Low complexity" evidence="1">
    <location>
        <begin position="48"/>
        <end position="59"/>
    </location>
</feature>
<evidence type="ECO:0000256" key="1">
    <source>
        <dbReference type="SAM" id="MobiDB-lite"/>
    </source>
</evidence>
<dbReference type="Pfam" id="PF00307">
    <property type="entry name" value="CH"/>
    <property type="match status" value="1"/>
</dbReference>
<dbReference type="SMART" id="SM00015">
    <property type="entry name" value="IQ"/>
    <property type="match status" value="6"/>
</dbReference>
<sequence>MSHRPHPLRQSHTLDYPGNVNRQSSTASSIASSGYSLYSETSRASTQLSSVPSGYSLPSSHKRGKSDGSRLHQVSFGGENQDRKRDQDNNIYSMTRQSLRPLPQAPASPSPTVPTTASTPSPPRPSYRHERTQSVDSGKLSHAQHDGGTSPTPLSRTLTIRPNSMLLGRSDSVRGSTALPHANESPPTVHSAALARPDLERLGRSSTSQLRTLSKLAQSESAEEFAITTPAQEVVGLRGRRRLQRADKSNASRVGQRTGGYGWEGRNWMDKQRQFLQAYEYLCHIGEAKEWIEDVIHRAIPPIVELEEALRDGVTLAEVVEALNPDRRFRIFRHQKLQFRHSDNIAIFFRYLDEVELPDLFRFELIDLYEKKNIPKVIYCIHALSWLLFRKGIVDFRIGNLVGQLEFEHHELEAMQKGLDKLGVTMPSFGNMGADFGVEPATPEPEETEEERIDRELGENEESIVDLQAQARGAVVRMRLGDTMQQLWDVEGSLIDLQSRIRADFTRQIIGYRLQMRRFAVDLQSLARGFLVRNRMASKERFWKMLEPDILELQSLIRAKKVRDEVRDKRSQLARHAGPVRKIQAALRGFLVRKELVTQQQETVQTSGEVLRLQAAVRGMLLRGRVADDLEVLGKQTDSIISLQAAARALLTRDQISREQGHLQGSASQWTALQALIRGKSLRNEVDCIRAELSQHIPEVESLQAAIRGKTLRSETAATTAELNQHTAKIEHLQAIARGNSARFEVAATKAELAKHANEIEGLQAHARASAVRRDVAQMLDDLNSHEAIFIDLQSLIRGMLERHRVAAASLE</sequence>
<dbReference type="AlphaFoldDB" id="H1V1Y4"/>
<organism evidence="3 4">
    <name type="scientific">Colletotrichum higginsianum (strain IMI 349063)</name>
    <name type="common">Crucifer anthracnose fungus</name>
    <dbReference type="NCBI Taxonomy" id="759273"/>
    <lineage>
        <taxon>Eukaryota</taxon>
        <taxon>Fungi</taxon>
        <taxon>Dikarya</taxon>
        <taxon>Ascomycota</taxon>
        <taxon>Pezizomycotina</taxon>
        <taxon>Sordariomycetes</taxon>
        <taxon>Hypocreomycetidae</taxon>
        <taxon>Glomerellales</taxon>
        <taxon>Glomerellaceae</taxon>
        <taxon>Colletotrichum</taxon>
        <taxon>Colletotrichum destructivum species complex</taxon>
    </lineage>
</organism>
<feature type="region of interest" description="Disordered" evidence="1">
    <location>
        <begin position="1"/>
        <end position="222"/>
    </location>
</feature>
<dbReference type="PROSITE" id="PS50096">
    <property type="entry name" value="IQ"/>
    <property type="match status" value="5"/>
</dbReference>
<dbReference type="Proteomes" id="UP000007174">
    <property type="component" value="Unassembled WGS sequence"/>
</dbReference>
<evidence type="ECO:0000313" key="4">
    <source>
        <dbReference type="Proteomes" id="UP000007174"/>
    </source>
</evidence>
<name>H1V1Y4_COLHI</name>
<dbReference type="PANTHER" id="PTHR14149">
    <property type="entry name" value="RAS GTPASE-ACTIVATING PROTEIN WITH IQ MOTIF"/>
    <property type="match status" value="1"/>
</dbReference>
<dbReference type="GO" id="GO:0051015">
    <property type="term" value="F:actin filament binding"/>
    <property type="evidence" value="ECO:0007669"/>
    <property type="project" value="TreeGrafter"/>
</dbReference>
<dbReference type="SUPFAM" id="SSF47576">
    <property type="entry name" value="Calponin-homology domain, CH-domain"/>
    <property type="match status" value="1"/>
</dbReference>
<dbReference type="GO" id="GO:0005516">
    <property type="term" value="F:calmodulin binding"/>
    <property type="evidence" value="ECO:0007669"/>
    <property type="project" value="TreeGrafter"/>
</dbReference>
<proteinExistence type="predicted"/>
<reference evidence="4" key="1">
    <citation type="journal article" date="2012" name="Nat. Genet.">
        <title>Lifestyle transitions in plant pathogenic Colletotrichum fungi deciphered by genome and transcriptome analyses.</title>
        <authorList>
            <person name="O'Connell R.J."/>
            <person name="Thon M.R."/>
            <person name="Hacquard S."/>
            <person name="Amyotte S.G."/>
            <person name="Kleemann J."/>
            <person name="Torres M.F."/>
            <person name="Damm U."/>
            <person name="Buiate E.A."/>
            <person name="Epstein L."/>
            <person name="Alkan N."/>
            <person name="Altmueller J."/>
            <person name="Alvarado-Balderrama L."/>
            <person name="Bauser C.A."/>
            <person name="Becker C."/>
            <person name="Birren B.W."/>
            <person name="Chen Z."/>
            <person name="Choi J."/>
            <person name="Crouch J.A."/>
            <person name="Duvick J.P."/>
            <person name="Farman M.A."/>
            <person name="Gan P."/>
            <person name="Heiman D."/>
            <person name="Henrissat B."/>
            <person name="Howard R.J."/>
            <person name="Kabbage M."/>
            <person name="Koch C."/>
            <person name="Kracher B."/>
            <person name="Kubo Y."/>
            <person name="Law A.D."/>
            <person name="Lebrun M.-H."/>
            <person name="Lee Y.-H."/>
            <person name="Miyara I."/>
            <person name="Moore N."/>
            <person name="Neumann U."/>
            <person name="Nordstroem K."/>
            <person name="Panaccione D.G."/>
            <person name="Panstruga R."/>
            <person name="Place M."/>
            <person name="Proctor R.H."/>
            <person name="Prusky D."/>
            <person name="Rech G."/>
            <person name="Reinhardt R."/>
            <person name="Rollins J.A."/>
            <person name="Rounsley S."/>
            <person name="Schardl C.L."/>
            <person name="Schwartz D.C."/>
            <person name="Shenoy N."/>
            <person name="Shirasu K."/>
            <person name="Sikhakolli U.R."/>
            <person name="Stueber K."/>
            <person name="Sukno S.A."/>
            <person name="Sweigard J.A."/>
            <person name="Takano Y."/>
            <person name="Takahara H."/>
            <person name="Trail F."/>
            <person name="van der Does H.C."/>
            <person name="Voll L.M."/>
            <person name="Will I."/>
            <person name="Young S."/>
            <person name="Zeng Q."/>
            <person name="Zhang J."/>
            <person name="Zhou S."/>
            <person name="Dickman M.B."/>
            <person name="Schulze-Lefert P."/>
            <person name="Ver Loren van Themaat E."/>
            <person name="Ma L.-J."/>
            <person name="Vaillancourt L.J."/>
        </authorList>
    </citation>
    <scope>NUCLEOTIDE SEQUENCE [LARGE SCALE GENOMIC DNA]</scope>
    <source>
        <strain evidence="4">IMI 349063</strain>
    </source>
</reference>
<dbReference type="VEuPathDB" id="FungiDB:CH63R_05971"/>
<feature type="domain" description="Calponin-homology (CH)" evidence="2">
    <location>
        <begin position="282"/>
        <end position="388"/>
    </location>
</feature>
<dbReference type="eggNOG" id="KOG2128">
    <property type="taxonomic scope" value="Eukaryota"/>
</dbReference>
<dbReference type="Gene3D" id="1.10.418.10">
    <property type="entry name" value="Calponin-like domain"/>
    <property type="match status" value="1"/>
</dbReference>
<gene>
    <name evidence="3" type="ORF">CH063_06269</name>
</gene>
<feature type="compositionally biased region" description="Polar residues" evidence="1">
    <location>
        <begin position="89"/>
        <end position="98"/>
    </location>
</feature>
<dbReference type="HOGENOM" id="CLU_347485_0_0_1"/>
<dbReference type="EMBL" id="CACQ02001067">
    <property type="protein sequence ID" value="CCF34236.1"/>
    <property type="molecule type" value="Genomic_DNA"/>
</dbReference>
<feature type="compositionally biased region" description="Polar residues" evidence="1">
    <location>
        <begin position="204"/>
        <end position="220"/>
    </location>
</feature>
<dbReference type="CDD" id="cd21206">
    <property type="entry name" value="CH_IQGAP"/>
    <property type="match status" value="1"/>
</dbReference>
<dbReference type="PANTHER" id="PTHR14149:SF14">
    <property type="entry name" value="CALPONIN-HOMOLOGY (CH) DOMAIN-CONTAINING PROTEIN"/>
    <property type="match status" value="1"/>
</dbReference>
<dbReference type="SMART" id="SM00033">
    <property type="entry name" value="CH"/>
    <property type="match status" value="1"/>
</dbReference>
<dbReference type="InterPro" id="IPR036872">
    <property type="entry name" value="CH_dom_sf"/>
</dbReference>